<dbReference type="Pfam" id="PF12762">
    <property type="entry name" value="DDE_Tnp_IS1595"/>
    <property type="match status" value="1"/>
</dbReference>
<dbReference type="PANTHER" id="PTHR47163:SF2">
    <property type="entry name" value="SI:DKEY-17M8.2"/>
    <property type="match status" value="1"/>
</dbReference>
<evidence type="ECO:0000313" key="2">
    <source>
        <dbReference type="EMBL" id="ORE18047.1"/>
    </source>
</evidence>
<feature type="domain" description="ISXO2-like transposase" evidence="1">
    <location>
        <begin position="202"/>
        <end position="332"/>
    </location>
</feature>
<reference evidence="2 3" key="1">
    <citation type="journal article" date="2016" name="Proc. Natl. Acad. Sci. U.S.A.">
        <title>Lipid metabolic changes in an early divergent fungus govern the establishment of a mutualistic symbiosis with endobacteria.</title>
        <authorList>
            <person name="Lastovetsky O.A."/>
            <person name="Gaspar M.L."/>
            <person name="Mondo S.J."/>
            <person name="LaButti K.M."/>
            <person name="Sandor L."/>
            <person name="Grigoriev I.V."/>
            <person name="Henry S.A."/>
            <person name="Pawlowska T.E."/>
        </authorList>
    </citation>
    <scope>NUCLEOTIDE SEQUENCE [LARGE SCALE GENOMIC DNA]</scope>
    <source>
        <strain evidence="2 3">ATCC 11559</strain>
    </source>
</reference>
<dbReference type="AlphaFoldDB" id="A0A1X0S1A3"/>
<protein>
    <recommendedName>
        <fullName evidence="1">ISXO2-like transposase domain-containing protein</fullName>
    </recommendedName>
</protein>
<organism evidence="2 3">
    <name type="scientific">Rhizopus microsporus</name>
    <dbReference type="NCBI Taxonomy" id="58291"/>
    <lineage>
        <taxon>Eukaryota</taxon>
        <taxon>Fungi</taxon>
        <taxon>Fungi incertae sedis</taxon>
        <taxon>Mucoromycota</taxon>
        <taxon>Mucoromycotina</taxon>
        <taxon>Mucoromycetes</taxon>
        <taxon>Mucorales</taxon>
        <taxon>Mucorineae</taxon>
        <taxon>Rhizopodaceae</taxon>
        <taxon>Rhizopus</taxon>
    </lineage>
</organism>
<dbReference type="PANTHER" id="PTHR47163">
    <property type="entry name" value="DDE_TNP_IS1595 DOMAIN-CONTAINING PROTEIN"/>
    <property type="match status" value="1"/>
</dbReference>
<dbReference type="Proteomes" id="UP000242381">
    <property type="component" value="Unassembled WGS sequence"/>
</dbReference>
<dbReference type="EMBL" id="KV921340">
    <property type="protein sequence ID" value="ORE18047.1"/>
    <property type="molecule type" value="Genomic_DNA"/>
</dbReference>
<gene>
    <name evidence="2" type="ORF">BCV71DRAFT_235305</name>
</gene>
<sequence length="373" mass="42866">MSSPYHQLLGFESYTIIASEHLDFLNAHWRKRFYVYLAMAQLIAGAILVDGNGAILLNGTESYCQYSSIDVHYEKLFTMQELSFPDRMSQHPNPLKITMIFTDNSENCIRIDDETISPKVGPYTKNFNVSKNTKIFLCIGSIEHMNKILNAPDHMRLLSVGIDPLMHLCTRENPTDPFEGDILMEMTLISTPELVLDAVKTLCNGNPIVVEIDESKFGKRKNSRGHRIDGVWVIGGVEKTPQRKCFLMVVENRNMRNTNAIIERFVLPGSIVRTDCWRAYNQVSLLHNGSLIHQTVNHSIHFVTENGVHTNTIDDKNKNTVHKRRYLCLLFKRTWSRIKVNCVARLRNKKMVPWVSIASRNETYFTDFRSSIE</sequence>
<dbReference type="InterPro" id="IPR053164">
    <property type="entry name" value="IS1016-like_transposase"/>
</dbReference>
<evidence type="ECO:0000259" key="1">
    <source>
        <dbReference type="SMART" id="SM01126"/>
    </source>
</evidence>
<evidence type="ECO:0000313" key="3">
    <source>
        <dbReference type="Proteomes" id="UP000242381"/>
    </source>
</evidence>
<proteinExistence type="predicted"/>
<name>A0A1X0S1A3_RHIZD</name>
<dbReference type="InterPro" id="IPR024445">
    <property type="entry name" value="Tnp_ISXO2-like"/>
</dbReference>
<dbReference type="SMART" id="SM01126">
    <property type="entry name" value="DDE_Tnp_IS1595"/>
    <property type="match status" value="1"/>
</dbReference>
<accession>A0A1X0S1A3</accession>